<evidence type="ECO:0000313" key="9">
    <source>
        <dbReference type="Proteomes" id="UP000224634"/>
    </source>
</evidence>
<keyword evidence="3" id="KW-0032">Aminotransferase</keyword>
<evidence type="ECO:0000256" key="1">
    <source>
        <dbReference type="ARBA" id="ARBA00001933"/>
    </source>
</evidence>
<evidence type="ECO:0000256" key="6">
    <source>
        <dbReference type="SAM" id="MobiDB-lite"/>
    </source>
</evidence>
<dbReference type="PANTHER" id="PTHR43795">
    <property type="entry name" value="BIFUNCTIONAL ASPARTATE AMINOTRANSFERASE AND GLUTAMATE/ASPARTATE-PREPHENATE AMINOTRANSFERASE-RELATED"/>
    <property type="match status" value="1"/>
</dbReference>
<name>A0A2B7Y1Q9_POLH7</name>
<comment type="cofactor">
    <cofactor evidence="1">
        <name>pyridoxal 5'-phosphate</name>
        <dbReference type="ChEBI" id="CHEBI:597326"/>
    </cofactor>
</comment>
<dbReference type="InterPro" id="IPR015421">
    <property type="entry name" value="PyrdxlP-dep_Trfase_major"/>
</dbReference>
<proteinExistence type="inferred from homology"/>
<keyword evidence="4" id="KW-0808">Transferase</keyword>
<evidence type="ECO:0000256" key="5">
    <source>
        <dbReference type="ARBA" id="ARBA00022898"/>
    </source>
</evidence>
<feature type="domain" description="Aminotransferase class I/classII large" evidence="7">
    <location>
        <begin position="73"/>
        <end position="433"/>
    </location>
</feature>
<dbReference type="STRING" id="1447883.A0A2B7Y1Q9"/>
<comment type="caution">
    <text evidence="8">The sequence shown here is derived from an EMBL/GenBank/DDBJ whole genome shotgun (WGS) entry which is preliminary data.</text>
</comment>
<dbReference type="InterPro" id="IPR050478">
    <property type="entry name" value="Ethylene_sulfur-biosynth"/>
</dbReference>
<protein>
    <recommendedName>
        <fullName evidence="7">Aminotransferase class I/classII large domain-containing protein</fullName>
    </recommendedName>
</protein>
<evidence type="ECO:0000256" key="3">
    <source>
        <dbReference type="ARBA" id="ARBA00022576"/>
    </source>
</evidence>
<dbReference type="InterPro" id="IPR015422">
    <property type="entry name" value="PyrdxlP-dep_Trfase_small"/>
</dbReference>
<gene>
    <name evidence="8" type="ORF">AJ80_05570</name>
</gene>
<evidence type="ECO:0000259" key="7">
    <source>
        <dbReference type="Pfam" id="PF00155"/>
    </source>
</evidence>
<dbReference type="EMBL" id="PDNA01000083">
    <property type="protein sequence ID" value="PGH15386.1"/>
    <property type="molecule type" value="Genomic_DNA"/>
</dbReference>
<evidence type="ECO:0000256" key="4">
    <source>
        <dbReference type="ARBA" id="ARBA00022679"/>
    </source>
</evidence>
<dbReference type="GO" id="GO:0030170">
    <property type="term" value="F:pyridoxal phosphate binding"/>
    <property type="evidence" value="ECO:0007669"/>
    <property type="project" value="InterPro"/>
</dbReference>
<reference evidence="8 9" key="1">
    <citation type="submission" date="2017-10" db="EMBL/GenBank/DDBJ databases">
        <title>Comparative genomics in systemic dimorphic fungi from Ajellomycetaceae.</title>
        <authorList>
            <person name="Munoz J.F."/>
            <person name="Mcewen J.G."/>
            <person name="Clay O.K."/>
            <person name="Cuomo C.A."/>
        </authorList>
    </citation>
    <scope>NUCLEOTIDE SEQUENCE [LARGE SCALE GENOMIC DNA]</scope>
    <source>
        <strain evidence="8 9">UAMH7299</strain>
    </source>
</reference>
<sequence length="445" mass="48772">MTHDHEDSSGKINGHQGPAQVGKRPMIGLSKRSSEVVESIMPKISAAVAERTKRDNPNIDLSTAENWLLRQELMELFKDGLNQEFGSRHFSYPNGFSGDPDLVEALSKFFNEYFAPHVPVESSHIATAPGAASCLDALLHTICDPGDGVLVPGPYWNGFDFQFRVRASVKPVLVNTSSFMTTLSMDLLPALKDAFEKADFPIRALVLTNPHNPFAQCYPREVLEACLRFCEEHNIHYISDEVYALSVFKSSAQSELPPFTSALSLDPKSAGFSAGRIHVIWSISKDFGSSGIRLGCTVSQTNPEVIVGATLASNTQTSSLAAIFTKRLLTSPQLSSLVARNQERLSSSHSTITSWLRLNDFEYIPANAGVYVFAKLCKNAASWDDEAEMVQRCKQAGVVVSAGRSYHGVESEKGWARITFAVERDTLWMGLERLAKALGVKPPAT</sequence>
<dbReference type="Proteomes" id="UP000224634">
    <property type="component" value="Unassembled WGS sequence"/>
</dbReference>
<dbReference type="GO" id="GO:0006520">
    <property type="term" value="P:amino acid metabolic process"/>
    <property type="evidence" value="ECO:0007669"/>
    <property type="project" value="TreeGrafter"/>
</dbReference>
<dbReference type="Gene3D" id="3.40.640.10">
    <property type="entry name" value="Type I PLP-dependent aspartate aminotransferase-like (Major domain)"/>
    <property type="match status" value="1"/>
</dbReference>
<dbReference type="OrthoDB" id="1077582at2759"/>
<comment type="similarity">
    <text evidence="2">Belongs to the class-I pyridoxal-phosphate-dependent aminotransferase family.</text>
</comment>
<feature type="region of interest" description="Disordered" evidence="6">
    <location>
        <begin position="1"/>
        <end position="25"/>
    </location>
</feature>
<dbReference type="SUPFAM" id="SSF53383">
    <property type="entry name" value="PLP-dependent transferases"/>
    <property type="match status" value="1"/>
</dbReference>
<accession>A0A2B7Y1Q9</accession>
<dbReference type="Gene3D" id="3.90.1150.10">
    <property type="entry name" value="Aspartate Aminotransferase, domain 1"/>
    <property type="match status" value="1"/>
</dbReference>
<dbReference type="PANTHER" id="PTHR43795:SF32">
    <property type="entry name" value="AMINOTRANSFERASE GLII-RELATED"/>
    <property type="match status" value="1"/>
</dbReference>
<keyword evidence="5" id="KW-0663">Pyridoxal phosphate</keyword>
<organism evidence="8 9">
    <name type="scientific">Polytolypa hystricis (strain UAMH7299)</name>
    <dbReference type="NCBI Taxonomy" id="1447883"/>
    <lineage>
        <taxon>Eukaryota</taxon>
        <taxon>Fungi</taxon>
        <taxon>Dikarya</taxon>
        <taxon>Ascomycota</taxon>
        <taxon>Pezizomycotina</taxon>
        <taxon>Eurotiomycetes</taxon>
        <taxon>Eurotiomycetidae</taxon>
        <taxon>Onygenales</taxon>
        <taxon>Onygenales incertae sedis</taxon>
        <taxon>Polytolypa</taxon>
    </lineage>
</organism>
<dbReference type="CDD" id="cd00609">
    <property type="entry name" value="AAT_like"/>
    <property type="match status" value="1"/>
</dbReference>
<evidence type="ECO:0000313" key="8">
    <source>
        <dbReference type="EMBL" id="PGH15386.1"/>
    </source>
</evidence>
<dbReference type="InterPro" id="IPR004839">
    <property type="entry name" value="Aminotransferase_I/II_large"/>
</dbReference>
<dbReference type="PRINTS" id="PR00753">
    <property type="entry name" value="ACCSYNTHASE"/>
</dbReference>
<dbReference type="InterPro" id="IPR015424">
    <property type="entry name" value="PyrdxlP-dep_Trfase"/>
</dbReference>
<dbReference type="Pfam" id="PF00155">
    <property type="entry name" value="Aminotran_1_2"/>
    <property type="match status" value="1"/>
</dbReference>
<dbReference type="GO" id="GO:0008483">
    <property type="term" value="F:transaminase activity"/>
    <property type="evidence" value="ECO:0007669"/>
    <property type="project" value="UniProtKB-KW"/>
</dbReference>
<dbReference type="AlphaFoldDB" id="A0A2B7Y1Q9"/>
<evidence type="ECO:0000256" key="2">
    <source>
        <dbReference type="ARBA" id="ARBA00007441"/>
    </source>
</evidence>
<keyword evidence="9" id="KW-1185">Reference proteome</keyword>